<proteinExistence type="predicted"/>
<reference evidence="1" key="1">
    <citation type="submission" date="2014-08" db="EMBL/GenBank/DDBJ databases">
        <authorList>
            <person name="Sharma Rahul"/>
            <person name="Thines Marco"/>
        </authorList>
    </citation>
    <scope>NUCLEOTIDE SEQUENCE</scope>
</reference>
<dbReference type="AlphaFoldDB" id="A0A0F7SUZ0"/>
<organism evidence="1">
    <name type="scientific">Phaffia rhodozyma</name>
    <name type="common">Yeast</name>
    <name type="synonym">Xanthophyllomyces dendrorhous</name>
    <dbReference type="NCBI Taxonomy" id="264483"/>
    <lineage>
        <taxon>Eukaryota</taxon>
        <taxon>Fungi</taxon>
        <taxon>Dikarya</taxon>
        <taxon>Basidiomycota</taxon>
        <taxon>Agaricomycotina</taxon>
        <taxon>Tremellomycetes</taxon>
        <taxon>Cystofilobasidiales</taxon>
        <taxon>Mrakiaceae</taxon>
        <taxon>Phaffia</taxon>
    </lineage>
</organism>
<protein>
    <submittedName>
        <fullName evidence="1">Uncharacterized protein</fullName>
    </submittedName>
</protein>
<dbReference type="EMBL" id="LN483332">
    <property type="protein sequence ID" value="CED85331.1"/>
    <property type="molecule type" value="Genomic_DNA"/>
</dbReference>
<name>A0A0F7SUZ0_PHARH</name>
<evidence type="ECO:0000313" key="1">
    <source>
        <dbReference type="EMBL" id="CED85331.1"/>
    </source>
</evidence>
<sequence length="88" mass="9959">MAFLESCAVFRMSRKHNDANDRSRLYERLKEKNGEIDVVGESEILLFRLYAQCADMIDSLFLPHTLAHTLFLGLSVSSLHVSSSTVRA</sequence>
<accession>A0A0F7SUZ0</accession>